<dbReference type="EMBL" id="BMDD01000003">
    <property type="protein sequence ID" value="GGH79429.1"/>
    <property type="molecule type" value="Genomic_DNA"/>
</dbReference>
<evidence type="ECO:0000313" key="3">
    <source>
        <dbReference type="Proteomes" id="UP000605427"/>
    </source>
</evidence>
<comment type="caution">
    <text evidence="2">The sequence shown here is derived from an EMBL/GenBank/DDBJ whole genome shotgun (WGS) entry which is preliminary data.</text>
</comment>
<evidence type="ECO:0000313" key="2">
    <source>
        <dbReference type="EMBL" id="GGH79429.1"/>
    </source>
</evidence>
<keyword evidence="1" id="KW-0175">Coiled coil</keyword>
<keyword evidence="3" id="KW-1185">Reference proteome</keyword>
<organism evidence="2 3">
    <name type="scientific">Saccharibacillus endophyticus</name>
    <dbReference type="NCBI Taxonomy" id="2060666"/>
    <lineage>
        <taxon>Bacteria</taxon>
        <taxon>Bacillati</taxon>
        <taxon>Bacillota</taxon>
        <taxon>Bacilli</taxon>
        <taxon>Bacillales</taxon>
        <taxon>Paenibacillaceae</taxon>
        <taxon>Saccharibacillus</taxon>
    </lineage>
</organism>
<feature type="coiled-coil region" evidence="1">
    <location>
        <begin position="17"/>
        <end position="44"/>
    </location>
</feature>
<proteinExistence type="predicted"/>
<reference evidence="3" key="1">
    <citation type="journal article" date="2019" name="Int. J. Syst. Evol. Microbiol.">
        <title>The Global Catalogue of Microorganisms (GCM) 10K type strain sequencing project: providing services to taxonomists for standard genome sequencing and annotation.</title>
        <authorList>
            <consortium name="The Broad Institute Genomics Platform"/>
            <consortium name="The Broad Institute Genome Sequencing Center for Infectious Disease"/>
            <person name="Wu L."/>
            <person name="Ma J."/>
        </authorList>
    </citation>
    <scope>NUCLEOTIDE SEQUENCE [LARGE SCALE GENOMIC DNA]</scope>
    <source>
        <strain evidence="3">CCM 8702</strain>
    </source>
</reference>
<dbReference type="RefSeq" id="WP_172244085.1">
    <property type="nucleotide sequence ID" value="NZ_BMDD01000003.1"/>
</dbReference>
<dbReference type="Proteomes" id="UP000605427">
    <property type="component" value="Unassembled WGS sequence"/>
</dbReference>
<protein>
    <submittedName>
        <fullName evidence="2">Uncharacterized protein</fullName>
    </submittedName>
</protein>
<evidence type="ECO:0000256" key="1">
    <source>
        <dbReference type="SAM" id="Coils"/>
    </source>
</evidence>
<accession>A0ABQ1ZX52</accession>
<gene>
    <name evidence="2" type="ORF">GCM10007362_26210</name>
</gene>
<sequence>MKWRAEWNPKPISSSELKDIEQEIMRIEEKLANAETEAAEESVRAFNAIRGRNEPVSVFRDYGGAMSRTELALRMSQPEPVRSENVTRAELIELIRRVQDPEYAADALIDREAEKAEVSGFAGGSGENEADLAQVSAEDRTAFLQEFYLERLTANVCMPDVSDLIFWGDLEAEEIADRVLAYAPTELPPSHGRSAMRNRIGIPQGR</sequence>
<name>A0ABQ1ZX52_9BACL</name>